<reference evidence="3 4" key="1">
    <citation type="submission" date="2019-03" db="EMBL/GenBank/DDBJ databases">
        <title>Genomic Encyclopedia of Type Strains, Phase IV (KMG-IV): sequencing the most valuable type-strain genomes for metagenomic binning, comparative biology and taxonomic classification.</title>
        <authorList>
            <person name="Goeker M."/>
        </authorList>
    </citation>
    <scope>NUCLEOTIDE SEQUENCE [LARGE SCALE GENOMIC DNA]</scope>
    <source>
        <strain evidence="3 4">DSM 24591</strain>
    </source>
</reference>
<comment type="caution">
    <text evidence="3">The sequence shown here is derived from an EMBL/GenBank/DDBJ whole genome shotgun (WGS) entry which is preliminary data.</text>
</comment>
<sequence length="531" mass="58369">MQTLNVAPTGSPAANMEERELKLHVPANARTAIEQELRSQQADEIALHALYFDTAGRELAQARISLRLRLEGEQWIQTLKAPGADALSRIEINQPRSTPTLDLSFYEGSDLSAIFSRLKHPLALRYETRVKRLVRKIPTPSGVVELAYDQGVICAGGLELPISEIEFELLKGNIRSLFILGRKWTRKYGLILDLRSKAERGDALAIAAQAQPAAGADDSSSPATLAAEHFIKPQRAAIPRLKPAMSAAQAYLACADECLNQIIRNAAFVAGVDSALADETLRAEHVHQLRVGIRRLRSCWRLYRDWIPPVAPRTEAQVRRHFSAFGQTRDDDVVRYTVAPLIERAGMPACTLPAAQTHTPDHSAALAGRASFQILLLNLLEGVIAPARITAGAMPQSLPAQAKPLKKALAAVLNKWLRQIEGQGGAFALLTIEEQHDLRKKVKRLRYSLNFSQTLLAKAALERVLTELAQTQEILGELNDLYLAQGCYEALVADQPQAWFAVGWLRAMQDQKKQAAQAAFKALIAAGKLKA</sequence>
<dbReference type="Pfam" id="PF01928">
    <property type="entry name" value="CYTH"/>
    <property type="match status" value="1"/>
</dbReference>
<name>A0A4R3M501_9BURK</name>
<dbReference type="InterPro" id="IPR023577">
    <property type="entry name" value="CYTH_domain"/>
</dbReference>
<dbReference type="GO" id="GO:0046872">
    <property type="term" value="F:metal ion binding"/>
    <property type="evidence" value="ECO:0007669"/>
    <property type="project" value="TreeGrafter"/>
</dbReference>
<keyword evidence="4" id="KW-1185">Reference proteome</keyword>
<dbReference type="InterPro" id="IPR038186">
    <property type="entry name" value="CHAD_dom_sf"/>
</dbReference>
<dbReference type="Gene3D" id="1.40.20.10">
    <property type="entry name" value="CHAD domain"/>
    <property type="match status" value="1"/>
</dbReference>
<evidence type="ECO:0000313" key="4">
    <source>
        <dbReference type="Proteomes" id="UP000295525"/>
    </source>
</evidence>
<dbReference type="EMBL" id="SMAJ01000008">
    <property type="protein sequence ID" value="TCT06285.1"/>
    <property type="molecule type" value="Genomic_DNA"/>
</dbReference>
<dbReference type="Pfam" id="PF05235">
    <property type="entry name" value="CHAD"/>
    <property type="match status" value="1"/>
</dbReference>
<evidence type="ECO:0000259" key="2">
    <source>
        <dbReference type="PROSITE" id="PS51708"/>
    </source>
</evidence>
<dbReference type="PROSITE" id="PS51708">
    <property type="entry name" value="CHAD"/>
    <property type="match status" value="1"/>
</dbReference>
<dbReference type="CDD" id="cd07756">
    <property type="entry name" value="CYTH-like_Pase_CHAD"/>
    <property type="match status" value="1"/>
</dbReference>
<dbReference type="PANTHER" id="PTHR39569">
    <property type="entry name" value="INORGANIC TRIPHOSPHATASE"/>
    <property type="match status" value="1"/>
</dbReference>
<dbReference type="PANTHER" id="PTHR39569:SF1">
    <property type="entry name" value="INORGANIC TRIPHOSPHATASE"/>
    <property type="match status" value="1"/>
</dbReference>
<dbReference type="SMART" id="SM00880">
    <property type="entry name" value="CHAD"/>
    <property type="match status" value="1"/>
</dbReference>
<proteinExistence type="predicted"/>
<dbReference type="GO" id="GO:0050355">
    <property type="term" value="F:inorganic triphosphate phosphatase activity"/>
    <property type="evidence" value="ECO:0007669"/>
    <property type="project" value="InterPro"/>
</dbReference>
<dbReference type="PROSITE" id="PS51707">
    <property type="entry name" value="CYTH"/>
    <property type="match status" value="1"/>
</dbReference>
<dbReference type="RefSeq" id="WP_132582777.1">
    <property type="nucleotide sequence ID" value="NZ_SMAJ01000008.1"/>
</dbReference>
<dbReference type="OrthoDB" id="3034217at2"/>
<dbReference type="Proteomes" id="UP000295525">
    <property type="component" value="Unassembled WGS sequence"/>
</dbReference>
<gene>
    <name evidence="3" type="ORF">EDC26_10821</name>
</gene>
<dbReference type="InterPro" id="IPR039013">
    <property type="entry name" value="YgiF"/>
</dbReference>
<evidence type="ECO:0000313" key="3">
    <source>
        <dbReference type="EMBL" id="TCT06285.1"/>
    </source>
</evidence>
<protein>
    <submittedName>
        <fullName evidence="3">Inorganic triphosphatase YgiF</fullName>
    </submittedName>
</protein>
<organism evidence="3 4">
    <name type="scientific">Paralcaligenes ureilyticus</name>
    <dbReference type="NCBI Taxonomy" id="627131"/>
    <lineage>
        <taxon>Bacteria</taxon>
        <taxon>Pseudomonadati</taxon>
        <taxon>Pseudomonadota</taxon>
        <taxon>Betaproteobacteria</taxon>
        <taxon>Burkholderiales</taxon>
        <taxon>Alcaligenaceae</taxon>
        <taxon>Paralcaligenes</taxon>
    </lineage>
</organism>
<accession>A0A4R3M501</accession>
<dbReference type="InterPro" id="IPR033469">
    <property type="entry name" value="CYTH-like_dom_sf"/>
</dbReference>
<dbReference type="SMART" id="SM01118">
    <property type="entry name" value="CYTH"/>
    <property type="match status" value="1"/>
</dbReference>
<dbReference type="AlphaFoldDB" id="A0A4R3M501"/>
<dbReference type="Gene3D" id="2.40.320.10">
    <property type="entry name" value="Hypothetical Protein Pfu-838710-001"/>
    <property type="match status" value="1"/>
</dbReference>
<feature type="domain" description="CHAD" evidence="2">
    <location>
        <begin position="244"/>
        <end position="529"/>
    </location>
</feature>
<evidence type="ECO:0000259" key="1">
    <source>
        <dbReference type="PROSITE" id="PS51707"/>
    </source>
</evidence>
<dbReference type="InterPro" id="IPR007899">
    <property type="entry name" value="CHAD_dom"/>
</dbReference>
<dbReference type="SUPFAM" id="SSF55154">
    <property type="entry name" value="CYTH-like phosphatases"/>
    <property type="match status" value="1"/>
</dbReference>
<feature type="domain" description="CYTH" evidence="1">
    <location>
        <begin position="16"/>
        <end position="208"/>
    </location>
</feature>